<dbReference type="Proteomes" id="UP000054653">
    <property type="component" value="Unassembled WGS sequence"/>
</dbReference>
<accession>A0A0V1AGW8</accession>
<reference evidence="1 2" key="1">
    <citation type="submission" date="2015-01" db="EMBL/GenBank/DDBJ databases">
        <title>Evolution of Trichinella species and genotypes.</title>
        <authorList>
            <person name="Korhonen P.K."/>
            <person name="Edoardo P."/>
            <person name="Giuseppe L.R."/>
            <person name="Gasser R.B."/>
        </authorList>
    </citation>
    <scope>NUCLEOTIDE SEQUENCE [LARGE SCALE GENOMIC DNA]</scope>
    <source>
        <strain evidence="1">ISS120</strain>
    </source>
</reference>
<evidence type="ECO:0000313" key="2">
    <source>
        <dbReference type="Proteomes" id="UP000054653"/>
    </source>
</evidence>
<comment type="caution">
    <text evidence="1">The sequence shown here is derived from an EMBL/GenBank/DDBJ whole genome shotgun (WGS) entry which is preliminary data.</text>
</comment>
<dbReference type="AlphaFoldDB" id="A0A0V1AGW8"/>
<evidence type="ECO:0000313" key="1">
    <source>
        <dbReference type="EMBL" id="KRY24069.1"/>
    </source>
</evidence>
<keyword evidence="2" id="KW-1185">Reference proteome</keyword>
<name>A0A0V1AGW8_TRIBR</name>
<sequence length="48" mass="5183">MGPHRSTCISFPGALGLYFPLAARAVYFDGIASHATIGVEFHCKFMPP</sequence>
<organism evidence="1 2">
    <name type="scientific">Trichinella britovi</name>
    <name type="common">Parasitic roundworm</name>
    <dbReference type="NCBI Taxonomy" id="45882"/>
    <lineage>
        <taxon>Eukaryota</taxon>
        <taxon>Metazoa</taxon>
        <taxon>Ecdysozoa</taxon>
        <taxon>Nematoda</taxon>
        <taxon>Enoplea</taxon>
        <taxon>Dorylaimia</taxon>
        <taxon>Trichinellida</taxon>
        <taxon>Trichinellidae</taxon>
        <taxon>Trichinella</taxon>
    </lineage>
</organism>
<dbReference type="EMBL" id="JYDI01003379">
    <property type="protein sequence ID" value="KRY24069.1"/>
    <property type="molecule type" value="Genomic_DNA"/>
</dbReference>
<proteinExistence type="predicted"/>
<gene>
    <name evidence="1" type="ORF">T03_779</name>
</gene>
<protein>
    <submittedName>
        <fullName evidence="1">Uncharacterized protein</fullName>
    </submittedName>
</protein>